<name>W7TNY1_9STRA</name>
<feature type="region of interest" description="Disordered" evidence="1">
    <location>
        <begin position="1"/>
        <end position="54"/>
    </location>
</feature>
<dbReference type="Proteomes" id="UP000019335">
    <property type="component" value="Chromosome 6"/>
</dbReference>
<sequence length="178" mass="19926">MHAHDEEEERVEMRGVDSCWPPPASRIRRIGGREGGREGGRQRGREGGREGETGDRYVDLWRGRKKGNEVLGGFVEGTFPTAKVSSNPAAGKERRAGILTARPLLALAEWLARKGKKRSRGQSEEKIARAVTLYVFLCAACDRHAGGERREGRREGWWLSCFSQVFGERDEKYPTGLT</sequence>
<protein>
    <submittedName>
        <fullName evidence="2">Uncharacterized protein</fullName>
    </submittedName>
</protein>
<proteinExistence type="predicted"/>
<dbReference type="EMBL" id="AZIL01000407">
    <property type="protein sequence ID" value="EWM27787.1"/>
    <property type="molecule type" value="Genomic_DNA"/>
</dbReference>
<organism evidence="2 3">
    <name type="scientific">Nannochloropsis gaditana</name>
    <dbReference type="NCBI Taxonomy" id="72520"/>
    <lineage>
        <taxon>Eukaryota</taxon>
        <taxon>Sar</taxon>
        <taxon>Stramenopiles</taxon>
        <taxon>Ochrophyta</taxon>
        <taxon>Eustigmatophyceae</taxon>
        <taxon>Eustigmatales</taxon>
        <taxon>Monodopsidaceae</taxon>
        <taxon>Nannochloropsis</taxon>
    </lineage>
</organism>
<dbReference type="AlphaFoldDB" id="W7TNY1"/>
<feature type="compositionally biased region" description="Basic and acidic residues" evidence="1">
    <location>
        <begin position="31"/>
        <end position="54"/>
    </location>
</feature>
<feature type="compositionally biased region" description="Acidic residues" evidence="1">
    <location>
        <begin position="1"/>
        <end position="10"/>
    </location>
</feature>
<evidence type="ECO:0000313" key="2">
    <source>
        <dbReference type="EMBL" id="EWM27787.1"/>
    </source>
</evidence>
<gene>
    <name evidence="2" type="ORF">Naga_100605g2</name>
</gene>
<evidence type="ECO:0000313" key="3">
    <source>
        <dbReference type="Proteomes" id="UP000019335"/>
    </source>
</evidence>
<accession>W7TNY1</accession>
<evidence type="ECO:0000256" key="1">
    <source>
        <dbReference type="SAM" id="MobiDB-lite"/>
    </source>
</evidence>
<reference evidence="2 3" key="1">
    <citation type="journal article" date="2014" name="Mol. Plant">
        <title>Chromosome Scale Genome Assembly and Transcriptome Profiling of Nannochloropsis gaditana in Nitrogen Depletion.</title>
        <authorList>
            <person name="Corteggiani Carpinelli E."/>
            <person name="Telatin A."/>
            <person name="Vitulo N."/>
            <person name="Forcato C."/>
            <person name="D'Angelo M."/>
            <person name="Schiavon R."/>
            <person name="Vezzi A."/>
            <person name="Giacometti G.M."/>
            <person name="Morosinotto T."/>
            <person name="Valle G."/>
        </authorList>
    </citation>
    <scope>NUCLEOTIDE SEQUENCE [LARGE SCALE GENOMIC DNA]</scope>
    <source>
        <strain evidence="2 3">B-31</strain>
    </source>
</reference>
<keyword evidence="3" id="KW-1185">Reference proteome</keyword>
<comment type="caution">
    <text evidence="2">The sequence shown here is derived from an EMBL/GenBank/DDBJ whole genome shotgun (WGS) entry which is preliminary data.</text>
</comment>